<organism evidence="2">
    <name type="scientific">hydrothermal vent metagenome</name>
    <dbReference type="NCBI Taxonomy" id="652676"/>
    <lineage>
        <taxon>unclassified sequences</taxon>
        <taxon>metagenomes</taxon>
        <taxon>ecological metagenomes</taxon>
    </lineage>
</organism>
<reference evidence="2" key="1">
    <citation type="submission" date="2016-10" db="EMBL/GenBank/DDBJ databases">
        <authorList>
            <person name="de Groot N.N."/>
        </authorList>
    </citation>
    <scope>NUCLEOTIDE SEQUENCE</scope>
</reference>
<accession>A0A1W1C734</accession>
<evidence type="ECO:0000313" key="2">
    <source>
        <dbReference type="EMBL" id="SFV61577.1"/>
    </source>
</evidence>
<dbReference type="CDD" id="cd02966">
    <property type="entry name" value="TlpA_like_family"/>
    <property type="match status" value="1"/>
</dbReference>
<dbReference type="InterPro" id="IPR013740">
    <property type="entry name" value="Redoxin"/>
</dbReference>
<protein>
    <submittedName>
        <fullName evidence="2">PUTATIVE LIPOPROTEIN THIREDOXIN</fullName>
    </submittedName>
</protein>
<dbReference type="PROSITE" id="PS51352">
    <property type="entry name" value="THIOREDOXIN_2"/>
    <property type="match status" value="1"/>
</dbReference>
<dbReference type="GO" id="GO:0016491">
    <property type="term" value="F:oxidoreductase activity"/>
    <property type="evidence" value="ECO:0007669"/>
    <property type="project" value="InterPro"/>
</dbReference>
<name>A0A1W1C734_9ZZZZ</name>
<gene>
    <name evidence="2" type="ORF">MNB_SV-9-1475</name>
</gene>
<keyword evidence="2" id="KW-0449">Lipoprotein</keyword>
<dbReference type="PROSITE" id="PS51257">
    <property type="entry name" value="PROKAR_LIPOPROTEIN"/>
    <property type="match status" value="1"/>
</dbReference>
<dbReference type="InterPro" id="IPR050553">
    <property type="entry name" value="Thioredoxin_ResA/DsbE_sf"/>
</dbReference>
<dbReference type="EMBL" id="FPHG01000048">
    <property type="protein sequence ID" value="SFV61577.1"/>
    <property type="molecule type" value="Genomic_DNA"/>
</dbReference>
<dbReference type="InterPro" id="IPR013766">
    <property type="entry name" value="Thioredoxin_domain"/>
</dbReference>
<dbReference type="Gene3D" id="3.40.30.10">
    <property type="entry name" value="Glutaredoxin"/>
    <property type="match status" value="1"/>
</dbReference>
<dbReference type="InterPro" id="IPR036249">
    <property type="entry name" value="Thioredoxin-like_sf"/>
</dbReference>
<sequence>MKNLYILYIILILSYGCNETIEHNDKNISNNLTKVNSKKEVEKNILEEFTIKNQRELSIKISISNDKLILEDRKESIVLINIFSSWCKPCMGQIPYLAEIQKRQQEDLLIIGIDINDNKTEEELKNLFKSSGIRYFISTDLTNQKLVNRILKQLKLSSNFKIPLSIIYKNGKLYRYYQGTMPMEILNTEIKNAKKLL</sequence>
<dbReference type="SUPFAM" id="SSF52833">
    <property type="entry name" value="Thioredoxin-like"/>
    <property type="match status" value="1"/>
</dbReference>
<dbReference type="PANTHER" id="PTHR42852:SF13">
    <property type="entry name" value="PROTEIN DIPZ"/>
    <property type="match status" value="1"/>
</dbReference>
<evidence type="ECO:0000259" key="1">
    <source>
        <dbReference type="PROSITE" id="PS51352"/>
    </source>
</evidence>
<dbReference type="AlphaFoldDB" id="A0A1W1C734"/>
<dbReference type="Pfam" id="PF08534">
    <property type="entry name" value="Redoxin"/>
    <property type="match status" value="1"/>
</dbReference>
<dbReference type="PANTHER" id="PTHR42852">
    <property type="entry name" value="THIOL:DISULFIDE INTERCHANGE PROTEIN DSBE"/>
    <property type="match status" value="1"/>
</dbReference>
<feature type="domain" description="Thioredoxin" evidence="1">
    <location>
        <begin position="40"/>
        <end position="195"/>
    </location>
</feature>
<proteinExistence type="predicted"/>